<evidence type="ECO:0000313" key="3">
    <source>
        <dbReference type="Proteomes" id="UP000578036"/>
    </source>
</evidence>
<gene>
    <name evidence="2" type="ORF">FHX61_005952</name>
</gene>
<comment type="caution">
    <text evidence="2">The sequence shown here is derived from an EMBL/GenBank/DDBJ whole genome shotgun (WGS) entry which is preliminary data.</text>
</comment>
<dbReference type="EMBL" id="JACHWF010000014">
    <property type="protein sequence ID" value="MBB3011263.1"/>
    <property type="molecule type" value="Genomic_DNA"/>
</dbReference>
<evidence type="ECO:0008006" key="4">
    <source>
        <dbReference type="Google" id="ProtNLM"/>
    </source>
</evidence>
<proteinExistence type="predicted"/>
<feature type="compositionally biased region" description="Basic residues" evidence="1">
    <location>
        <begin position="386"/>
        <end position="395"/>
    </location>
</feature>
<accession>A0A7W4YTZ0</accession>
<name>A0A7W4YTZ0_9BURK</name>
<reference evidence="2 3" key="1">
    <citation type="submission" date="2020-08" db="EMBL/GenBank/DDBJ databases">
        <title>Genomic Encyclopedia of Type Strains, Phase IV (KMG-V): Genome sequencing to study the core and pangenomes of soil and plant-associated prokaryotes.</title>
        <authorList>
            <person name="Whitman W."/>
        </authorList>
    </citation>
    <scope>NUCLEOTIDE SEQUENCE [LARGE SCALE GENOMIC DNA]</scope>
    <source>
        <strain evidence="2 3">SLV-2362</strain>
    </source>
</reference>
<dbReference type="Proteomes" id="UP000578036">
    <property type="component" value="Unassembled WGS sequence"/>
</dbReference>
<evidence type="ECO:0000256" key="1">
    <source>
        <dbReference type="SAM" id="MobiDB-lite"/>
    </source>
</evidence>
<sequence length="419" mass="47304">MKQRQTEVLSDQFLLPNWVLDRIMSANFRLTTYMVNSLAVTKDLAAVFDTEHEDIAKLRDDYETASLIFGTPFVTFLPTLPSAEDWRCYIEGRTPTALISKLEGMMPGLTLVQSMQLEQANRAYITALYDVLNMSLLAAPLLGMSVELAEYLRSVPQHKVDLAIAERRIPLFKWRLSNRLFWFEAAAGRLTSDMVAHYLMDNSPIRSDRLPHSGPWGNFHLSRFARLAYCEGFIRLRCRAKSIAALFDITPDKMREMYLRIHGESSPSGQQPASAVWYLESASRRVQSTMLIWLFRSALAEEASVPEAFICAMDISRRLFGDEFMPAERAFHLSRSMSTDEDLAIRSCRSCSTPYLASNTAPKIELAQSFQCPCCSGALSSPNSPLRRKQRGRPRKSSDATKRARFRPLKGDGAGEASN</sequence>
<evidence type="ECO:0000313" key="2">
    <source>
        <dbReference type="EMBL" id="MBB3011263.1"/>
    </source>
</evidence>
<dbReference type="RefSeq" id="WP_183300955.1">
    <property type="nucleotide sequence ID" value="NZ_JACHWF010000014.1"/>
</dbReference>
<feature type="region of interest" description="Disordered" evidence="1">
    <location>
        <begin position="380"/>
        <end position="419"/>
    </location>
</feature>
<protein>
    <recommendedName>
        <fullName evidence="4">Transcriptional activator FlhC</fullName>
    </recommendedName>
</protein>
<organism evidence="2 3">
    <name type="scientific">Cupriavidus alkaliphilus</name>
    <dbReference type="NCBI Taxonomy" id="942866"/>
    <lineage>
        <taxon>Bacteria</taxon>
        <taxon>Pseudomonadati</taxon>
        <taxon>Pseudomonadota</taxon>
        <taxon>Betaproteobacteria</taxon>
        <taxon>Burkholderiales</taxon>
        <taxon>Burkholderiaceae</taxon>
        <taxon>Cupriavidus</taxon>
    </lineage>
</organism>
<keyword evidence="3" id="KW-1185">Reference proteome</keyword>
<dbReference type="AlphaFoldDB" id="A0A7W4YTZ0"/>
<dbReference type="SUPFAM" id="SSF160930">
    <property type="entry name" value="FlhC-like"/>
    <property type="match status" value="1"/>
</dbReference>